<dbReference type="RefSeq" id="WP_217139445.1">
    <property type="nucleotide sequence ID" value="NZ_JAFMOU010000072.1"/>
</dbReference>
<dbReference type="PANTHER" id="PTHR35006">
    <property type="entry name" value="GLYOXALASE FAMILY PROTEIN (AFU_ORTHOLOGUE AFUA_5G14830)"/>
    <property type="match status" value="1"/>
</dbReference>
<evidence type="ECO:0000313" key="3">
    <source>
        <dbReference type="Proteomes" id="UP000699865"/>
    </source>
</evidence>
<organism evidence="2 3">
    <name type="scientific">Rahnella perminowiae</name>
    <dbReference type="NCBI Taxonomy" id="2816244"/>
    <lineage>
        <taxon>Bacteria</taxon>
        <taxon>Pseudomonadati</taxon>
        <taxon>Pseudomonadota</taxon>
        <taxon>Gammaproteobacteria</taxon>
        <taxon>Enterobacterales</taxon>
        <taxon>Yersiniaceae</taxon>
        <taxon>Rahnella</taxon>
    </lineage>
</organism>
<comment type="caution">
    <text evidence="2">The sequence shown here is derived from an EMBL/GenBank/DDBJ whole genome shotgun (WGS) entry which is preliminary data.</text>
</comment>
<dbReference type="Proteomes" id="UP000699865">
    <property type="component" value="Unassembled WGS sequence"/>
</dbReference>
<evidence type="ECO:0000313" key="2">
    <source>
        <dbReference type="EMBL" id="MBU9838096.1"/>
    </source>
</evidence>
<evidence type="ECO:0000259" key="1">
    <source>
        <dbReference type="PROSITE" id="PS51819"/>
    </source>
</evidence>
<dbReference type="EMBL" id="JAFMOU010000072">
    <property type="protein sequence ID" value="MBU9838096.1"/>
    <property type="molecule type" value="Genomic_DNA"/>
</dbReference>
<dbReference type="CDD" id="cd07262">
    <property type="entry name" value="VOC_like"/>
    <property type="match status" value="1"/>
</dbReference>
<reference evidence="2 3" key="1">
    <citation type="submission" date="2021-03" db="EMBL/GenBank/DDBJ databases">
        <title>Five novel Rahnella species.</title>
        <authorList>
            <person name="Brady C."/>
            <person name="Asselin J."/>
            <person name="Beer S."/>
            <person name="Bruberg M.B."/>
            <person name="Crampton B."/>
            <person name="Venter S."/>
            <person name="Arnold D."/>
            <person name="Denman S."/>
        </authorList>
    </citation>
    <scope>NUCLEOTIDE SEQUENCE [LARGE SCALE GENOMIC DNA]</scope>
    <source>
        <strain evidence="2 3">L72c</strain>
    </source>
</reference>
<sequence length="131" mass="14340">MFSHVHVGARNLSKLVCFYEAILSRLGLVQIPEGNGGSAQGVGWKYPDKRWPQFYVQLPVNGLPSTWGNGVQVSFLVASHADVKEIWELAITMGGTDEGPPGFREYATDFFAAYCLDPEGNKLCFVCAPEA</sequence>
<feature type="domain" description="VOC" evidence="1">
    <location>
        <begin position="1"/>
        <end position="128"/>
    </location>
</feature>
<dbReference type="PANTHER" id="PTHR35006:SF1">
    <property type="entry name" value="BLL2941 PROTEIN"/>
    <property type="match status" value="1"/>
</dbReference>
<dbReference type="PROSITE" id="PS51819">
    <property type="entry name" value="VOC"/>
    <property type="match status" value="1"/>
</dbReference>
<protein>
    <submittedName>
        <fullName evidence="2">VOC family protein</fullName>
    </submittedName>
</protein>
<accession>A0ABS6L8C8</accession>
<proteinExistence type="predicted"/>
<name>A0ABS6L8C8_9GAMM</name>
<gene>
    <name evidence="2" type="ORF">J1786_25245</name>
</gene>
<keyword evidence="3" id="KW-1185">Reference proteome</keyword>
<dbReference type="InterPro" id="IPR037523">
    <property type="entry name" value="VOC_core"/>
</dbReference>